<evidence type="ECO:0000313" key="2">
    <source>
        <dbReference type="EMBL" id="EFO15962.1"/>
    </source>
</evidence>
<dbReference type="AlphaFoldDB" id="A0A1S0TM43"/>
<dbReference type="KEGG" id="loa:LOAG_12546"/>
<gene>
    <name evidence="2" type="ORF">LOAG_12546</name>
</gene>
<dbReference type="EMBL" id="JH712144">
    <property type="protein sequence ID" value="EFO15962.1"/>
    <property type="molecule type" value="Genomic_DNA"/>
</dbReference>
<dbReference type="CTD" id="9950011"/>
<proteinExistence type="predicted"/>
<dbReference type="InParanoid" id="A0A1S0TM43"/>
<dbReference type="OrthoDB" id="2020542at2759"/>
<sequence length="143" mass="15846">MASLYVVSATDTIVDLMNESGFSTLIKSKINDVHLFGIDNLGVSYLPSKLDLRKKKALKNLGNFMGIETIEMQQRYRKIYILLGIMTILFPYTLSSFRTGLMNQAYDVPVGMFTAIGICILYNLIGIFIPATMLCAVSGDTSI</sequence>
<reference evidence="2" key="1">
    <citation type="submission" date="2012-04" db="EMBL/GenBank/DDBJ databases">
        <title>The Genome Sequence of Loa loa.</title>
        <authorList>
            <consortium name="The Broad Institute Genome Sequencing Platform"/>
            <consortium name="Broad Institute Genome Sequencing Center for Infectious Disease"/>
            <person name="Nutman T.B."/>
            <person name="Fink D.L."/>
            <person name="Russ C."/>
            <person name="Young S."/>
            <person name="Zeng Q."/>
            <person name="Gargeya S."/>
            <person name="Alvarado L."/>
            <person name="Berlin A."/>
            <person name="Chapman S.B."/>
            <person name="Chen Z."/>
            <person name="Freedman E."/>
            <person name="Gellesch M."/>
            <person name="Goldberg J."/>
            <person name="Griggs A."/>
            <person name="Gujja S."/>
            <person name="Heilman E.R."/>
            <person name="Heiman D."/>
            <person name="Howarth C."/>
            <person name="Mehta T."/>
            <person name="Neiman D."/>
            <person name="Pearson M."/>
            <person name="Roberts A."/>
            <person name="Saif S."/>
            <person name="Shea T."/>
            <person name="Shenoy N."/>
            <person name="Sisk P."/>
            <person name="Stolte C."/>
            <person name="Sykes S."/>
            <person name="White J."/>
            <person name="Yandava C."/>
            <person name="Haas B."/>
            <person name="Henn M.R."/>
            <person name="Nusbaum C."/>
            <person name="Birren B."/>
        </authorList>
    </citation>
    <scope>NUCLEOTIDE SEQUENCE [LARGE SCALE GENOMIC DNA]</scope>
</reference>
<keyword evidence="1" id="KW-0472">Membrane</keyword>
<name>A0A1S0TM43_LOALO</name>
<accession>A0A1S0TM43</accession>
<dbReference type="GeneID" id="9950011"/>
<protein>
    <submittedName>
        <fullName evidence="2">Uncharacterized protein</fullName>
    </submittedName>
</protein>
<feature type="transmembrane region" description="Helical" evidence="1">
    <location>
        <begin position="110"/>
        <end position="137"/>
    </location>
</feature>
<organism evidence="2">
    <name type="scientific">Loa loa</name>
    <name type="common">Eye worm</name>
    <name type="synonym">Filaria loa</name>
    <dbReference type="NCBI Taxonomy" id="7209"/>
    <lineage>
        <taxon>Eukaryota</taxon>
        <taxon>Metazoa</taxon>
        <taxon>Ecdysozoa</taxon>
        <taxon>Nematoda</taxon>
        <taxon>Chromadorea</taxon>
        <taxon>Rhabditida</taxon>
        <taxon>Spirurina</taxon>
        <taxon>Spiruromorpha</taxon>
        <taxon>Filarioidea</taxon>
        <taxon>Onchocercidae</taxon>
        <taxon>Loa</taxon>
    </lineage>
</organism>
<dbReference type="RefSeq" id="XP_003148107.1">
    <property type="nucleotide sequence ID" value="XM_003148059.1"/>
</dbReference>
<keyword evidence="1" id="KW-0812">Transmembrane</keyword>
<feature type="transmembrane region" description="Helical" evidence="1">
    <location>
        <begin position="79"/>
        <end position="98"/>
    </location>
</feature>
<evidence type="ECO:0000256" key="1">
    <source>
        <dbReference type="SAM" id="Phobius"/>
    </source>
</evidence>
<keyword evidence="1" id="KW-1133">Transmembrane helix</keyword>